<organism evidence="2 3">
    <name type="scientific">Bipolaris victoriae (strain FI3)</name>
    <name type="common">Victoria blight of oats agent</name>
    <name type="synonym">Cochliobolus victoriae</name>
    <dbReference type="NCBI Taxonomy" id="930091"/>
    <lineage>
        <taxon>Eukaryota</taxon>
        <taxon>Fungi</taxon>
        <taxon>Dikarya</taxon>
        <taxon>Ascomycota</taxon>
        <taxon>Pezizomycotina</taxon>
        <taxon>Dothideomycetes</taxon>
        <taxon>Pleosporomycetidae</taxon>
        <taxon>Pleosporales</taxon>
        <taxon>Pleosporineae</taxon>
        <taxon>Pleosporaceae</taxon>
        <taxon>Bipolaris</taxon>
    </lineage>
</organism>
<gene>
    <name evidence="2" type="ORF">COCVIDRAFT_96381</name>
</gene>
<keyword evidence="3" id="KW-1185">Reference proteome</keyword>
<feature type="region of interest" description="Disordered" evidence="1">
    <location>
        <begin position="16"/>
        <end position="42"/>
    </location>
</feature>
<evidence type="ECO:0000256" key="1">
    <source>
        <dbReference type="SAM" id="MobiDB-lite"/>
    </source>
</evidence>
<proteinExistence type="predicted"/>
<dbReference type="RefSeq" id="XP_014557765.1">
    <property type="nucleotide sequence ID" value="XM_014702279.1"/>
</dbReference>
<dbReference type="AlphaFoldDB" id="W7EJ90"/>
<name>W7EJ90_BIPV3</name>
<evidence type="ECO:0000313" key="2">
    <source>
        <dbReference type="EMBL" id="EUN28176.1"/>
    </source>
</evidence>
<evidence type="ECO:0000313" key="3">
    <source>
        <dbReference type="Proteomes" id="UP000054337"/>
    </source>
</evidence>
<sequence>LLRVVTPAGKWEKLLSSVRSPPPSRPPFVIVRHRPPTRRPREPAERPVFGLFFFLS</sequence>
<dbReference type="EMBL" id="KI968723">
    <property type="protein sequence ID" value="EUN28176.1"/>
    <property type="molecule type" value="Genomic_DNA"/>
</dbReference>
<dbReference type="HOGENOM" id="CLU_3013865_0_0_1"/>
<accession>W7EJ90</accession>
<protein>
    <submittedName>
        <fullName evidence="2">Uncharacterized protein</fullName>
    </submittedName>
</protein>
<feature type="non-terminal residue" evidence="2">
    <location>
        <position position="1"/>
    </location>
</feature>
<dbReference type="Proteomes" id="UP000054337">
    <property type="component" value="Unassembled WGS sequence"/>
</dbReference>
<reference evidence="2 3" key="1">
    <citation type="journal article" date="2013" name="PLoS Genet.">
        <title>Comparative genome structure, secondary metabolite, and effector coding capacity across Cochliobolus pathogens.</title>
        <authorList>
            <person name="Condon B.J."/>
            <person name="Leng Y."/>
            <person name="Wu D."/>
            <person name="Bushley K.E."/>
            <person name="Ohm R.A."/>
            <person name="Otillar R."/>
            <person name="Martin J."/>
            <person name="Schackwitz W."/>
            <person name="Grimwood J."/>
            <person name="MohdZainudin N."/>
            <person name="Xue C."/>
            <person name="Wang R."/>
            <person name="Manning V.A."/>
            <person name="Dhillon B."/>
            <person name="Tu Z.J."/>
            <person name="Steffenson B.J."/>
            <person name="Salamov A."/>
            <person name="Sun H."/>
            <person name="Lowry S."/>
            <person name="LaButti K."/>
            <person name="Han J."/>
            <person name="Copeland A."/>
            <person name="Lindquist E."/>
            <person name="Barry K."/>
            <person name="Schmutz J."/>
            <person name="Baker S.E."/>
            <person name="Ciuffetti L.M."/>
            <person name="Grigoriev I.V."/>
            <person name="Zhong S."/>
            <person name="Turgeon B.G."/>
        </authorList>
    </citation>
    <scope>NUCLEOTIDE SEQUENCE [LARGE SCALE GENOMIC DNA]</scope>
    <source>
        <strain evidence="2 3">FI3</strain>
    </source>
</reference>
<dbReference type="GeneID" id="26260209"/>